<dbReference type="InterPro" id="IPR036259">
    <property type="entry name" value="MFS_trans_sf"/>
</dbReference>
<feature type="transmembrane region" description="Helical" evidence="5">
    <location>
        <begin position="380"/>
        <end position="401"/>
    </location>
</feature>
<name>A0A9J9HEF6_RHIWR</name>
<evidence type="ECO:0000259" key="6">
    <source>
        <dbReference type="PROSITE" id="PS50850"/>
    </source>
</evidence>
<dbReference type="Gene3D" id="1.20.1250.20">
    <property type="entry name" value="MFS general substrate transporter like domains"/>
    <property type="match status" value="2"/>
</dbReference>
<feature type="transmembrane region" description="Helical" evidence="5">
    <location>
        <begin position="318"/>
        <end position="337"/>
    </location>
</feature>
<evidence type="ECO:0000313" key="7">
    <source>
        <dbReference type="EMBL" id="ABQ70002.1"/>
    </source>
</evidence>
<evidence type="ECO:0000256" key="5">
    <source>
        <dbReference type="SAM" id="Phobius"/>
    </source>
</evidence>
<dbReference type="InterPro" id="IPR020846">
    <property type="entry name" value="MFS_dom"/>
</dbReference>
<dbReference type="PROSITE" id="PS50850">
    <property type="entry name" value="MFS"/>
    <property type="match status" value="1"/>
</dbReference>
<organism evidence="7 8">
    <name type="scientific">Rhizorhabdus wittichii (strain DSM 6014 / CCUG 31198 / JCM 15750 / NBRC 105917 / EY 4224 / RW1)</name>
    <name type="common">Sphingomonas wittichii</name>
    <dbReference type="NCBI Taxonomy" id="392499"/>
    <lineage>
        <taxon>Bacteria</taxon>
        <taxon>Pseudomonadati</taxon>
        <taxon>Pseudomonadota</taxon>
        <taxon>Alphaproteobacteria</taxon>
        <taxon>Sphingomonadales</taxon>
        <taxon>Sphingomonadaceae</taxon>
        <taxon>Rhizorhabdus</taxon>
    </lineage>
</organism>
<evidence type="ECO:0000256" key="1">
    <source>
        <dbReference type="ARBA" id="ARBA00004141"/>
    </source>
</evidence>
<evidence type="ECO:0000256" key="3">
    <source>
        <dbReference type="ARBA" id="ARBA00022989"/>
    </source>
</evidence>
<dbReference type="KEGG" id="swi:Swit_3656"/>
<feature type="transmembrane region" description="Helical" evidence="5">
    <location>
        <begin position="56"/>
        <end position="74"/>
    </location>
</feature>
<feature type="transmembrane region" description="Helical" evidence="5">
    <location>
        <begin position="357"/>
        <end position="374"/>
    </location>
</feature>
<feature type="transmembrane region" description="Helical" evidence="5">
    <location>
        <begin position="227"/>
        <end position="248"/>
    </location>
</feature>
<dbReference type="PANTHER" id="PTHR23508:SF10">
    <property type="entry name" value="CARBOXYLIC ACID TRANSPORTER PROTEIN HOMOLOG"/>
    <property type="match status" value="1"/>
</dbReference>
<feature type="transmembrane region" description="Helical" evidence="5">
    <location>
        <begin position="112"/>
        <end position="131"/>
    </location>
</feature>
<keyword evidence="3 5" id="KW-1133">Transmembrane helix</keyword>
<feature type="transmembrane region" description="Helical" evidence="5">
    <location>
        <begin position="293"/>
        <end position="312"/>
    </location>
</feature>
<gene>
    <name evidence="7" type="ordered locus">Swit_3656</name>
</gene>
<feature type="transmembrane region" description="Helical" evidence="5">
    <location>
        <begin position="263"/>
        <end position="281"/>
    </location>
</feature>
<keyword evidence="4 5" id="KW-0472">Membrane</keyword>
<dbReference type="InterPro" id="IPR011701">
    <property type="entry name" value="MFS"/>
</dbReference>
<sequence length="412" mass="43190">MTAAAAATTGEEPRGRHAGLIAMLAFVVMFEGFDLNLTSIILPYAAKAFGVGPADLGAALSFIALGAICAYLTLRLADRFGRKPVLILSSVGFSIGTLLTALAPGLASFTAIQFVTRLLLVTQVASAYTIVSETLPAAVRGKANGVLGACASVGAALPAMLLAPLLETALGWRGLFLVGAMPLLVVPLLIRFVREPAVFVADRAGEKRGGPVAELRRLLQPDLRRRFVGMSLLWFALNFFAGAATYFFTYHVIDERGWAARDIALIAPFGLAAAAGGYLLAGFCMDRIGRRPTALAFVTLCALSAALIYGAPGWWPVAAGWVLMQGAMGLWIVGFTINAELFPTGIRATANGWCHNLIGRWGLVVAPLLVGQVARVAGSTGAACLLLSMVVLIAIPAVLILPETRGRSLAET</sequence>
<evidence type="ECO:0000256" key="4">
    <source>
        <dbReference type="ARBA" id="ARBA00023136"/>
    </source>
</evidence>
<comment type="subcellular location">
    <subcellularLocation>
        <location evidence="1">Membrane</location>
        <topology evidence="1">Multi-pass membrane protein</topology>
    </subcellularLocation>
</comment>
<dbReference type="PANTHER" id="PTHR23508">
    <property type="entry name" value="CARBOXYLIC ACID TRANSPORTER PROTEIN HOMOLOG"/>
    <property type="match status" value="1"/>
</dbReference>
<dbReference type="GO" id="GO:0005886">
    <property type="term" value="C:plasma membrane"/>
    <property type="evidence" value="ECO:0007669"/>
    <property type="project" value="TreeGrafter"/>
</dbReference>
<feature type="transmembrane region" description="Helical" evidence="5">
    <location>
        <begin position="20"/>
        <end position="44"/>
    </location>
</feature>
<dbReference type="EMBL" id="CP000699">
    <property type="protein sequence ID" value="ABQ70002.1"/>
    <property type="molecule type" value="Genomic_DNA"/>
</dbReference>
<feature type="transmembrane region" description="Helical" evidence="5">
    <location>
        <begin position="172"/>
        <end position="193"/>
    </location>
</feature>
<dbReference type="GO" id="GO:0046943">
    <property type="term" value="F:carboxylic acid transmembrane transporter activity"/>
    <property type="evidence" value="ECO:0007669"/>
    <property type="project" value="TreeGrafter"/>
</dbReference>
<proteinExistence type="predicted"/>
<accession>A0A9J9HEF6</accession>
<dbReference type="Pfam" id="PF07690">
    <property type="entry name" value="MFS_1"/>
    <property type="match status" value="1"/>
</dbReference>
<evidence type="ECO:0000256" key="2">
    <source>
        <dbReference type="ARBA" id="ARBA00022692"/>
    </source>
</evidence>
<keyword evidence="2 5" id="KW-0812">Transmembrane</keyword>
<dbReference type="PROSITE" id="PS00216">
    <property type="entry name" value="SUGAR_TRANSPORT_1"/>
    <property type="match status" value="2"/>
</dbReference>
<dbReference type="AlphaFoldDB" id="A0A9J9HEF6"/>
<feature type="transmembrane region" description="Helical" evidence="5">
    <location>
        <begin position="86"/>
        <end position="106"/>
    </location>
</feature>
<protein>
    <submittedName>
        <fullName evidence="7">Major facilitator superfamily MFS_1</fullName>
    </submittedName>
</protein>
<dbReference type="InterPro" id="IPR005829">
    <property type="entry name" value="Sugar_transporter_CS"/>
</dbReference>
<evidence type="ECO:0000313" key="8">
    <source>
        <dbReference type="Proteomes" id="UP000001989"/>
    </source>
</evidence>
<keyword evidence="8" id="KW-1185">Reference proteome</keyword>
<dbReference type="SUPFAM" id="SSF103473">
    <property type="entry name" value="MFS general substrate transporter"/>
    <property type="match status" value="1"/>
</dbReference>
<feature type="transmembrane region" description="Helical" evidence="5">
    <location>
        <begin position="143"/>
        <end position="166"/>
    </location>
</feature>
<reference evidence="7 8" key="1">
    <citation type="journal article" date="2010" name="J. Bacteriol.">
        <title>Genome sequence of the dioxin-mineralizing bacterium Sphingomonas wittichii RW1.</title>
        <authorList>
            <person name="Miller T.R."/>
            <person name="Delcher A.L."/>
            <person name="Salzberg S.L."/>
            <person name="Saunders E."/>
            <person name="Detter J.C."/>
            <person name="Halden R.U."/>
        </authorList>
    </citation>
    <scope>NUCLEOTIDE SEQUENCE [LARGE SCALE GENOMIC DNA]</scope>
    <source>
        <strain evidence="8">DSM 6014 / CCUG 31198 / JCM 15750 / NBRC 105917 / EY 4224 / RW1</strain>
    </source>
</reference>
<dbReference type="Proteomes" id="UP000001989">
    <property type="component" value="Chromosome"/>
</dbReference>
<feature type="domain" description="Major facilitator superfamily (MFS) profile" evidence="6">
    <location>
        <begin position="20"/>
        <end position="405"/>
    </location>
</feature>